<accession>A0A1M6Z1E6</accession>
<dbReference type="NCBIfam" id="TIGR00815">
    <property type="entry name" value="sulP"/>
    <property type="match status" value="1"/>
</dbReference>
<dbReference type="SUPFAM" id="SSF52091">
    <property type="entry name" value="SpoIIaa-like"/>
    <property type="match status" value="1"/>
</dbReference>
<feature type="transmembrane region" description="Helical" evidence="5">
    <location>
        <begin position="56"/>
        <end position="72"/>
    </location>
</feature>
<feature type="transmembrane region" description="Helical" evidence="5">
    <location>
        <begin position="354"/>
        <end position="377"/>
    </location>
</feature>
<reference evidence="8" key="1">
    <citation type="submission" date="2016-11" db="EMBL/GenBank/DDBJ databases">
        <authorList>
            <person name="Varghese N."/>
            <person name="Submissions S."/>
        </authorList>
    </citation>
    <scope>NUCLEOTIDE SEQUENCE [LARGE SCALE GENOMIC DNA]</scope>
    <source>
        <strain evidence="8">UWOS</strain>
    </source>
</reference>
<keyword evidence="2 5" id="KW-0812">Transmembrane</keyword>
<feature type="transmembrane region" description="Helical" evidence="5">
    <location>
        <begin position="28"/>
        <end position="50"/>
    </location>
</feature>
<name>A0A1M6Z1E6_9BACT</name>
<dbReference type="EMBL" id="FRAW01000051">
    <property type="protein sequence ID" value="SHL24175.1"/>
    <property type="molecule type" value="Genomic_DNA"/>
</dbReference>
<feature type="transmembrane region" description="Helical" evidence="5">
    <location>
        <begin position="180"/>
        <end position="197"/>
    </location>
</feature>
<sequence>MPKLPHYSPELFKQLRKGYTKQNFTKDLMSGLIVGILALPLAIAFAIASGVGPEKGLYTAIIAGFAISFFGGSRFQIGGPTGAFIVIVYGIVAQYGYDGLATATLMAGVFLVIFGLAKLGGIIKFIPFPVTVGFTAGIAIIIALGQVPNFLGLQFLSGVKEPADALGKIVLYAKSLETTNLYAVVVGLFSLGICIFFPKLTTKVPGSLIAIIGATALVKILGWDAEEYGVMTIGSKNSIPTGFPTPHLPNISLEMMRQVFQPALTIAILGAIESLLSAVVADGMTGTRHRSNTELVGQGIANVLSPIFGGIPATGAIARTATNIRNGAISPISGLVHAVILLLIMLIFGKYAEMIPMAALAAVLFQVAFNMCGYKNFFKLLKGAPKSDVSVLLVTFVLTVVMDLTIAIEVGVLLAAILFIRRMSDVAEVACVTEDLSQDDEELADPNNIASRHVPHGVAVFEIMGSLFFGAVEKFKTALDMTNSHPDILILRMRQVPSIDAAGEQMIEGLLAKCREQGTHLLLSGVHSQPIVALSKSGLLKEIGEQNVLANIDAALNRARELLGLPIVVAEPTVPSVEWERHVQQPWIPENANAKIAEETTEVIAETVSEVKIAEIPKAESEKKDSFRMMMRKIFPWYGKK</sequence>
<dbReference type="RefSeq" id="WP_083545942.1">
    <property type="nucleotide sequence ID" value="NZ_FRAW01000051.1"/>
</dbReference>
<feature type="domain" description="STAS" evidence="6">
    <location>
        <begin position="457"/>
        <end position="559"/>
    </location>
</feature>
<evidence type="ECO:0000256" key="4">
    <source>
        <dbReference type="ARBA" id="ARBA00023136"/>
    </source>
</evidence>
<feature type="transmembrane region" description="Helical" evidence="5">
    <location>
        <begin position="79"/>
        <end position="97"/>
    </location>
</feature>
<feature type="transmembrane region" description="Helical" evidence="5">
    <location>
        <begin position="259"/>
        <end position="281"/>
    </location>
</feature>
<organism evidence="7 8">
    <name type="scientific">Fibrobacter intestinalis</name>
    <dbReference type="NCBI Taxonomy" id="28122"/>
    <lineage>
        <taxon>Bacteria</taxon>
        <taxon>Pseudomonadati</taxon>
        <taxon>Fibrobacterota</taxon>
        <taxon>Fibrobacteria</taxon>
        <taxon>Fibrobacterales</taxon>
        <taxon>Fibrobacteraceae</taxon>
        <taxon>Fibrobacter</taxon>
    </lineage>
</organism>
<dbReference type="CDD" id="cd07042">
    <property type="entry name" value="STAS_SulP_like_sulfate_transporter"/>
    <property type="match status" value="1"/>
</dbReference>
<keyword evidence="8" id="KW-1185">Reference proteome</keyword>
<dbReference type="Pfam" id="PF01740">
    <property type="entry name" value="STAS"/>
    <property type="match status" value="1"/>
</dbReference>
<evidence type="ECO:0000313" key="8">
    <source>
        <dbReference type="Proteomes" id="UP000184275"/>
    </source>
</evidence>
<dbReference type="GO" id="GO:0055085">
    <property type="term" value="P:transmembrane transport"/>
    <property type="evidence" value="ECO:0007669"/>
    <property type="project" value="InterPro"/>
</dbReference>
<feature type="transmembrane region" description="Helical" evidence="5">
    <location>
        <begin position="389"/>
        <end position="420"/>
    </location>
</feature>
<evidence type="ECO:0000256" key="5">
    <source>
        <dbReference type="SAM" id="Phobius"/>
    </source>
</evidence>
<dbReference type="AlphaFoldDB" id="A0A1M6Z1E6"/>
<protein>
    <submittedName>
        <fullName evidence="7">Sulfate permease, SulP family</fullName>
    </submittedName>
</protein>
<evidence type="ECO:0000256" key="3">
    <source>
        <dbReference type="ARBA" id="ARBA00022989"/>
    </source>
</evidence>
<dbReference type="InterPro" id="IPR001902">
    <property type="entry name" value="SLC26A/SulP_fam"/>
</dbReference>
<comment type="subcellular location">
    <subcellularLocation>
        <location evidence="1">Membrane</location>
        <topology evidence="1">Multi-pass membrane protein</topology>
    </subcellularLocation>
</comment>
<dbReference type="Proteomes" id="UP000184275">
    <property type="component" value="Unassembled WGS sequence"/>
</dbReference>
<feature type="transmembrane region" description="Helical" evidence="5">
    <location>
        <begin position="328"/>
        <end position="348"/>
    </location>
</feature>
<dbReference type="Pfam" id="PF00916">
    <property type="entry name" value="Sulfate_transp"/>
    <property type="match status" value="1"/>
</dbReference>
<feature type="transmembrane region" description="Helical" evidence="5">
    <location>
        <begin position="128"/>
        <end position="147"/>
    </location>
</feature>
<dbReference type="InterPro" id="IPR011547">
    <property type="entry name" value="SLC26A/SulP_dom"/>
</dbReference>
<evidence type="ECO:0000313" key="7">
    <source>
        <dbReference type="EMBL" id="SHL24175.1"/>
    </source>
</evidence>
<evidence type="ECO:0000256" key="2">
    <source>
        <dbReference type="ARBA" id="ARBA00022692"/>
    </source>
</evidence>
<dbReference type="InterPro" id="IPR002645">
    <property type="entry name" value="STAS_dom"/>
</dbReference>
<dbReference type="PROSITE" id="PS50801">
    <property type="entry name" value="STAS"/>
    <property type="match status" value="1"/>
</dbReference>
<feature type="transmembrane region" description="Helical" evidence="5">
    <location>
        <begin position="103"/>
        <end position="121"/>
    </location>
</feature>
<dbReference type="InterPro" id="IPR036513">
    <property type="entry name" value="STAS_dom_sf"/>
</dbReference>
<feature type="transmembrane region" description="Helical" evidence="5">
    <location>
        <begin position="204"/>
        <end position="223"/>
    </location>
</feature>
<keyword evidence="3 5" id="KW-1133">Transmembrane helix</keyword>
<proteinExistence type="predicted"/>
<evidence type="ECO:0000256" key="1">
    <source>
        <dbReference type="ARBA" id="ARBA00004141"/>
    </source>
</evidence>
<dbReference type="Gene3D" id="3.30.750.24">
    <property type="entry name" value="STAS domain"/>
    <property type="match status" value="1"/>
</dbReference>
<evidence type="ECO:0000259" key="6">
    <source>
        <dbReference type="PROSITE" id="PS50801"/>
    </source>
</evidence>
<dbReference type="GO" id="GO:0016020">
    <property type="term" value="C:membrane"/>
    <property type="evidence" value="ECO:0007669"/>
    <property type="project" value="UniProtKB-SubCell"/>
</dbReference>
<gene>
    <name evidence="7" type="ORF">SAMN05720469_1517</name>
</gene>
<keyword evidence="4 5" id="KW-0472">Membrane</keyword>
<dbReference type="PANTHER" id="PTHR11814">
    <property type="entry name" value="SULFATE TRANSPORTER"/>
    <property type="match status" value="1"/>
</dbReference>